<name>A0AA39QUW2_9LECA</name>
<evidence type="ECO:0000313" key="3">
    <source>
        <dbReference type="Proteomes" id="UP001166286"/>
    </source>
</evidence>
<comment type="caution">
    <text evidence="2">The sequence shown here is derived from an EMBL/GenBank/DDBJ whole genome shotgun (WGS) entry which is preliminary data.</text>
</comment>
<organism evidence="2 3">
    <name type="scientific">Cladonia borealis</name>
    <dbReference type="NCBI Taxonomy" id="184061"/>
    <lineage>
        <taxon>Eukaryota</taxon>
        <taxon>Fungi</taxon>
        <taxon>Dikarya</taxon>
        <taxon>Ascomycota</taxon>
        <taxon>Pezizomycotina</taxon>
        <taxon>Lecanoromycetes</taxon>
        <taxon>OSLEUM clade</taxon>
        <taxon>Lecanoromycetidae</taxon>
        <taxon>Lecanorales</taxon>
        <taxon>Lecanorineae</taxon>
        <taxon>Cladoniaceae</taxon>
        <taxon>Cladonia</taxon>
    </lineage>
</organism>
<proteinExistence type="predicted"/>
<protein>
    <submittedName>
        <fullName evidence="2">Uncharacterized protein</fullName>
    </submittedName>
</protein>
<dbReference type="Proteomes" id="UP001166286">
    <property type="component" value="Unassembled WGS sequence"/>
</dbReference>
<keyword evidence="3" id="KW-1185">Reference proteome</keyword>
<reference evidence="2" key="1">
    <citation type="submission" date="2023-03" db="EMBL/GenBank/DDBJ databases">
        <title>Complete genome of Cladonia borealis.</title>
        <authorList>
            <person name="Park H."/>
        </authorList>
    </citation>
    <scope>NUCLEOTIDE SEQUENCE</scope>
    <source>
        <strain evidence="2">ANT050790</strain>
    </source>
</reference>
<evidence type="ECO:0000313" key="2">
    <source>
        <dbReference type="EMBL" id="KAK0508779.1"/>
    </source>
</evidence>
<dbReference type="EMBL" id="JAFEKC020000020">
    <property type="protein sequence ID" value="KAK0508779.1"/>
    <property type="molecule type" value="Genomic_DNA"/>
</dbReference>
<gene>
    <name evidence="2" type="ORF">JMJ35_009055</name>
</gene>
<feature type="compositionally biased region" description="Pro residues" evidence="1">
    <location>
        <begin position="42"/>
        <end position="51"/>
    </location>
</feature>
<sequence>MQDDRLHEWGRMTRSTSISQSISNHLTFSNVSNNHSKYPRPKAQPYPPKANPNPLNMKFIVPYLALAASFSPFAFTAPTSENALVGRQTPADAPAALARLQTLFTSITPYTGQINSTAASLTPSSSEADKVAAGTTFTSTIASINSQVVDATNDIKAMGAAKKRDVVAIEARQDALTGLPAELALIIEEIGGALNEIIATLGLTATLSFLGPLVSSLSALIASLIPVVNDLLAVVEELLDGILGGLSAALAGLVL</sequence>
<accession>A0AA39QUW2</accession>
<feature type="region of interest" description="Disordered" evidence="1">
    <location>
        <begin position="29"/>
        <end position="51"/>
    </location>
</feature>
<dbReference type="AlphaFoldDB" id="A0AA39QUW2"/>
<evidence type="ECO:0000256" key="1">
    <source>
        <dbReference type="SAM" id="MobiDB-lite"/>
    </source>
</evidence>